<accession>M1IEC1</accession>
<proteinExistence type="predicted"/>
<dbReference type="RefSeq" id="YP_007517422.1">
    <property type="nucleotide sequence ID" value="NC_020477.1"/>
</dbReference>
<dbReference type="KEGG" id="vg:14697241"/>
<dbReference type="Proteomes" id="UP000011287">
    <property type="component" value="Segment"/>
</dbReference>
<reference evidence="1 2" key="1">
    <citation type="journal article" date="2013" name="Virology">
        <title>Genomic characterization of six novel Bacillus pumilus bacteriophages.</title>
        <authorList>
            <person name="Lorenz L."/>
            <person name="Lins B."/>
            <person name="Barrett J."/>
            <person name="Montgomery A."/>
            <person name="Trapani S."/>
            <person name="Schindler A."/>
            <person name="Christie G.E."/>
            <person name="Cresawn S.G."/>
            <person name="Temple L."/>
        </authorList>
    </citation>
    <scope>NUCLEOTIDE SEQUENCE [LARGE SCALE GENOMIC DNA]</scope>
</reference>
<organism evidence="1 2">
    <name type="scientific">Bacillus phage Eoghan</name>
    <dbReference type="NCBI Taxonomy" id="2880542"/>
    <lineage>
        <taxon>Viruses</taxon>
        <taxon>Duplodnaviria</taxon>
        <taxon>Heunggongvirae</taxon>
        <taxon>Uroviricota</taxon>
        <taxon>Caudoviricetes</taxon>
        <taxon>Ehrlichviridae</taxon>
        <taxon>Andromedavirus</taxon>
        <taxon>Andromedavirus eoghan</taxon>
    </lineage>
</organism>
<sequence>MIIMKKDWWKSKKLGTAFGALVFVILTEVLAIPIDEQTFWALVTVLSSYILGQGAVDAVKEKKKDEPEEPQE</sequence>
<evidence type="ECO:0000313" key="2">
    <source>
        <dbReference type="Proteomes" id="UP000011287"/>
    </source>
</evidence>
<dbReference type="EMBL" id="KC330680">
    <property type="protein sequence ID" value="AGE60796.1"/>
    <property type="molecule type" value="Genomic_DNA"/>
</dbReference>
<name>M1IEC1_9CAUD</name>
<gene>
    <name evidence="1" type="ORF">EOGHAN_32</name>
</gene>
<evidence type="ECO:0000313" key="1">
    <source>
        <dbReference type="EMBL" id="AGE60796.1"/>
    </source>
</evidence>
<protein>
    <submittedName>
        <fullName evidence="1">Uncharacterized protein</fullName>
    </submittedName>
</protein>
<dbReference type="GeneID" id="14697241"/>
<keyword evidence="2" id="KW-1185">Reference proteome</keyword>